<gene>
    <name evidence="1" type="ORF">H9Q78_12670</name>
</gene>
<evidence type="ECO:0000313" key="2">
    <source>
        <dbReference type="Proteomes" id="UP000515823"/>
    </source>
</evidence>
<keyword evidence="2" id="KW-1185">Reference proteome</keyword>
<dbReference type="KEGG" id="qdo:H9Q78_12670"/>
<reference evidence="1 2" key="1">
    <citation type="submission" date="2020-08" db="EMBL/GenBank/DDBJ databases">
        <authorList>
            <person name="Liu C."/>
            <person name="Sun Q."/>
        </authorList>
    </citation>
    <scope>NUCLEOTIDE SEQUENCE [LARGE SCALE GENOMIC DNA]</scope>
    <source>
        <strain evidence="1 2">NSJ-38</strain>
    </source>
</reference>
<dbReference type="EMBL" id="CP060634">
    <property type="protein sequence ID" value="QNM05279.1"/>
    <property type="molecule type" value="Genomic_DNA"/>
</dbReference>
<accession>A0A7G9G397</accession>
<sequence>MRQSIRWLTGCSQSEPEKILEETVNRITACTGMDYFEDGERRGNTE</sequence>
<proteinExistence type="predicted"/>
<name>A0A7G9G397_9FIRM</name>
<protein>
    <submittedName>
        <fullName evidence="1">Uncharacterized protein</fullName>
    </submittedName>
</protein>
<dbReference type="AlphaFoldDB" id="A0A7G9G397"/>
<evidence type="ECO:0000313" key="1">
    <source>
        <dbReference type="EMBL" id="QNM05279.1"/>
    </source>
</evidence>
<organism evidence="1 2">
    <name type="scientific">Qiania dongpingensis</name>
    <dbReference type="NCBI Taxonomy" id="2763669"/>
    <lineage>
        <taxon>Bacteria</taxon>
        <taxon>Bacillati</taxon>
        <taxon>Bacillota</taxon>
        <taxon>Clostridia</taxon>
        <taxon>Lachnospirales</taxon>
        <taxon>Lachnospiraceae</taxon>
        <taxon>Qiania</taxon>
    </lineage>
</organism>
<dbReference type="Proteomes" id="UP000515823">
    <property type="component" value="Chromosome"/>
</dbReference>
<dbReference type="RefSeq" id="WP_249302137.1">
    <property type="nucleotide sequence ID" value="NZ_CP060634.1"/>
</dbReference>